<dbReference type="InterPro" id="IPR011335">
    <property type="entry name" value="Restrct_endonuc-II-like"/>
</dbReference>
<evidence type="ECO:0000259" key="1">
    <source>
        <dbReference type="Pfam" id="PF12705"/>
    </source>
</evidence>
<name>A0A2M8EHS1_UNCKA</name>
<feature type="domain" description="PD-(D/E)XK endonuclease-like" evidence="1">
    <location>
        <begin position="1"/>
        <end position="229"/>
    </location>
</feature>
<evidence type="ECO:0000313" key="3">
    <source>
        <dbReference type="Proteomes" id="UP000228781"/>
    </source>
</evidence>
<feature type="non-terminal residue" evidence="2">
    <location>
        <position position="1"/>
    </location>
</feature>
<dbReference type="InterPro" id="IPR011604">
    <property type="entry name" value="PDDEXK-like_dom_sf"/>
</dbReference>
<comment type="caution">
    <text evidence="2">The sequence shown here is derived from an EMBL/GenBank/DDBJ whole genome shotgun (WGS) entry which is preliminary data.</text>
</comment>
<gene>
    <name evidence="2" type="ORF">CO059_03290</name>
</gene>
<proteinExistence type="predicted"/>
<sequence>SYSYFEDFKTCPLKFKYHYLLKIPVPPARAQSFGLTMHRVLRDFHRLSKESQTLGNLLDLYERHWIPLGYEGVEDQRLVKKEGEKILRDYFKAHRKTLSEPVFLERGFGLKLENVLLAGFIDRIDRTKSGYEVIDYKTADKVASQKEVDQDEQLTIYALAAREALKIEPTSLALYFLKQNKKMTTKRTSEQLEKEKEKIIKTAREIRSSNFPAKPGILCHYCDFRNICPAFKLAPPIR</sequence>
<dbReference type="SUPFAM" id="SSF52980">
    <property type="entry name" value="Restriction endonuclease-like"/>
    <property type="match status" value="1"/>
</dbReference>
<dbReference type="InterPro" id="IPR038726">
    <property type="entry name" value="PDDEXK_AddAB-type"/>
</dbReference>
<dbReference type="Pfam" id="PF12705">
    <property type="entry name" value="PDDEXK_1"/>
    <property type="match status" value="1"/>
</dbReference>
<evidence type="ECO:0000313" key="2">
    <source>
        <dbReference type="EMBL" id="PJC21725.1"/>
    </source>
</evidence>
<protein>
    <recommendedName>
        <fullName evidence="1">PD-(D/E)XK endonuclease-like domain-containing protein</fullName>
    </recommendedName>
</protein>
<reference evidence="3" key="1">
    <citation type="submission" date="2017-09" db="EMBL/GenBank/DDBJ databases">
        <title>Depth-based differentiation of microbial function through sediment-hosted aquifers and enrichment of novel symbionts in the deep terrestrial subsurface.</title>
        <authorList>
            <person name="Probst A.J."/>
            <person name="Ladd B."/>
            <person name="Jarett J.K."/>
            <person name="Geller-Mcgrath D.E."/>
            <person name="Sieber C.M.K."/>
            <person name="Emerson J.B."/>
            <person name="Anantharaman K."/>
            <person name="Thomas B.C."/>
            <person name="Malmstrom R."/>
            <person name="Stieglmeier M."/>
            <person name="Klingl A."/>
            <person name="Woyke T."/>
            <person name="Ryan C.M."/>
            <person name="Banfield J.F."/>
        </authorList>
    </citation>
    <scope>NUCLEOTIDE SEQUENCE [LARGE SCALE GENOMIC DNA]</scope>
</reference>
<organism evidence="2 3">
    <name type="scientific">candidate division WWE3 bacterium CG_4_9_14_0_2_um_filter_48_10</name>
    <dbReference type="NCBI Taxonomy" id="1975078"/>
    <lineage>
        <taxon>Bacteria</taxon>
        <taxon>Katanobacteria</taxon>
    </lineage>
</organism>
<dbReference type="Proteomes" id="UP000228781">
    <property type="component" value="Unassembled WGS sequence"/>
</dbReference>
<accession>A0A2M8EHS1</accession>
<dbReference type="Gene3D" id="3.90.320.10">
    <property type="match status" value="1"/>
</dbReference>
<dbReference type="AlphaFoldDB" id="A0A2M8EHS1"/>
<dbReference type="EMBL" id="PFSK01000051">
    <property type="protein sequence ID" value="PJC21725.1"/>
    <property type="molecule type" value="Genomic_DNA"/>
</dbReference>